<dbReference type="InterPro" id="IPR015867">
    <property type="entry name" value="N-reg_PII/ATP_PRibTrfase_C"/>
</dbReference>
<comment type="similarity">
    <text evidence="1">Belongs to the CutA family.</text>
</comment>
<dbReference type="InterPro" id="IPR004323">
    <property type="entry name" value="Ion_tolerance_CutA"/>
</dbReference>
<dbReference type="InterPro" id="IPR008942">
    <property type="entry name" value="ENTH_VHS"/>
</dbReference>
<dbReference type="GO" id="GO:0007165">
    <property type="term" value="P:signal transduction"/>
    <property type="evidence" value="ECO:0007669"/>
    <property type="project" value="TreeGrafter"/>
</dbReference>
<dbReference type="Pfam" id="PF03127">
    <property type="entry name" value="GAT"/>
    <property type="match status" value="1"/>
</dbReference>
<dbReference type="InterPro" id="IPR011322">
    <property type="entry name" value="N-reg_PII-like_a/b"/>
</dbReference>
<dbReference type="GO" id="GO:0043130">
    <property type="term" value="F:ubiquitin binding"/>
    <property type="evidence" value="ECO:0007669"/>
    <property type="project" value="InterPro"/>
</dbReference>
<dbReference type="PROSITE" id="PS50179">
    <property type="entry name" value="VHS"/>
    <property type="match status" value="1"/>
</dbReference>
<evidence type="ECO:0000256" key="3">
    <source>
        <dbReference type="ARBA" id="ARBA00022927"/>
    </source>
</evidence>
<protein>
    <submittedName>
        <fullName evidence="8">TOM1-like protein 2</fullName>
    </submittedName>
</protein>
<dbReference type="InterPro" id="IPR038425">
    <property type="entry name" value="GAT_sf"/>
</dbReference>
<dbReference type="SMART" id="SM00288">
    <property type="entry name" value="VHS"/>
    <property type="match status" value="1"/>
</dbReference>
<reference evidence="7" key="1">
    <citation type="submission" date="2014-05" db="EMBL/GenBank/DDBJ databases">
        <title>The genome and life-stage specific transcriptomes of Globodera pallida elucidate key aspects of plant parasitism by a cyst nematode.</title>
        <authorList>
            <person name="Cotton J.A."/>
            <person name="Lilley C.J."/>
            <person name="Jones L.M."/>
            <person name="Kikuchi T."/>
            <person name="Reid A.J."/>
            <person name="Thorpe P."/>
            <person name="Tsai I.J."/>
            <person name="Beasley H."/>
            <person name="Blok V."/>
            <person name="Cock P.J.A."/>
            <person name="Van den Akker S.E."/>
            <person name="Holroyd N."/>
            <person name="Hunt M."/>
            <person name="Mantelin S."/>
            <person name="Naghra H."/>
            <person name="Pain A."/>
            <person name="Palomares-Rius J.E."/>
            <person name="Zarowiecki M."/>
            <person name="Berriman M."/>
            <person name="Jones J.T."/>
            <person name="Urwin P.E."/>
        </authorList>
    </citation>
    <scope>NUCLEOTIDE SEQUENCE [LARGE SCALE GENOMIC DNA]</scope>
    <source>
        <strain evidence="7">Lindley</strain>
    </source>
</reference>
<evidence type="ECO:0000256" key="2">
    <source>
        <dbReference type="ARBA" id="ARBA00022448"/>
    </source>
</evidence>
<keyword evidence="7" id="KW-1185">Reference proteome</keyword>
<dbReference type="SUPFAM" id="SSF89009">
    <property type="entry name" value="GAT-like domain"/>
    <property type="match status" value="1"/>
</dbReference>
<keyword evidence="3" id="KW-0653">Protein transport</keyword>
<dbReference type="Proteomes" id="UP000050741">
    <property type="component" value="Unassembled WGS sequence"/>
</dbReference>
<dbReference type="GO" id="GO:0015031">
    <property type="term" value="P:protein transport"/>
    <property type="evidence" value="ECO:0007669"/>
    <property type="project" value="UniProtKB-KW"/>
</dbReference>
<proteinExistence type="inferred from homology"/>
<evidence type="ECO:0000313" key="7">
    <source>
        <dbReference type="Proteomes" id="UP000050741"/>
    </source>
</evidence>
<dbReference type="GO" id="GO:0016020">
    <property type="term" value="C:membrane"/>
    <property type="evidence" value="ECO:0007669"/>
    <property type="project" value="TreeGrafter"/>
</dbReference>
<dbReference type="SUPFAM" id="SSF54913">
    <property type="entry name" value="GlnB-like"/>
    <property type="match status" value="1"/>
</dbReference>
<dbReference type="PANTHER" id="PTHR13856">
    <property type="entry name" value="VHS DOMAIN CONTAINING PROTEIN FAMILY"/>
    <property type="match status" value="1"/>
</dbReference>
<sequence>MVVVPIKVVYVTVPSMEIGKRIAHALVRSRLAACVNIVPQLTSIYEWKGKVQEDAESMLIIKTGQERLEQLRELVMKLHPYEVPEFVALPVEYGSEPYLRWVSDQISGSEGLIPEEQMANAMERVGEAAHNVGQRVTDFFQGDPFGTLVGRKIELATDATKLATENWGLNMEICDFINCTNDGDAVRAIKKRLQTQMGKNNAIVMYTLTVLETCVKNCDQRFAVLVTNREFVGELVKMISTKHDAPQIVQERVLSIIQSWADAFRDDPPLSGVVELYDEFRAKGVEFPATNIDAMAPIITPKQTVFPSVIDQQQRGDAKVATQTFPLPGEQPLAQPHAQQQQQFVNIGSVGPVEATPEQMAKLRSELDLVHVNLTVLRELVAQMKPTNEGTEAEAPNDFHFIRELYSTCKEMQKRILELIPSVTNEEVIFELLSVNDELNTTFEKYDRCMANFNAKGVDLSMVASGSGTKQHKDNGGAAGDELLIDLAEEGTETNKSIVDKMQQIDIQNDGGETGSGDFRGELSTAKGGGVAGMSNEAYVHDQAELPIRSVAYNKMDATAEKDGKRELPKKKPLVDDGL</sequence>
<evidence type="ECO:0000256" key="1">
    <source>
        <dbReference type="ARBA" id="ARBA00010169"/>
    </source>
</evidence>
<name>A0A183BKP8_GLOPA</name>
<dbReference type="GO" id="GO:0010038">
    <property type="term" value="P:response to metal ion"/>
    <property type="evidence" value="ECO:0007669"/>
    <property type="project" value="InterPro"/>
</dbReference>
<feature type="domain" description="VHS" evidence="5">
    <location>
        <begin position="157"/>
        <end position="288"/>
    </location>
</feature>
<dbReference type="SUPFAM" id="SSF48464">
    <property type="entry name" value="ENTH/VHS domain"/>
    <property type="match status" value="1"/>
</dbReference>
<feature type="region of interest" description="Disordered" evidence="4">
    <location>
        <begin position="559"/>
        <end position="579"/>
    </location>
</feature>
<dbReference type="Gene3D" id="3.30.70.120">
    <property type="match status" value="1"/>
</dbReference>
<dbReference type="PROSITE" id="PS50909">
    <property type="entry name" value="GAT"/>
    <property type="match status" value="1"/>
</dbReference>
<dbReference type="AlphaFoldDB" id="A0A183BKP8"/>
<feature type="domain" description="GAT" evidence="6">
    <location>
        <begin position="358"/>
        <end position="451"/>
    </location>
</feature>
<dbReference type="GO" id="GO:0030276">
    <property type="term" value="F:clathrin binding"/>
    <property type="evidence" value="ECO:0007669"/>
    <property type="project" value="TreeGrafter"/>
</dbReference>
<dbReference type="GO" id="GO:0035091">
    <property type="term" value="F:phosphatidylinositol binding"/>
    <property type="evidence" value="ECO:0007669"/>
    <property type="project" value="InterPro"/>
</dbReference>
<dbReference type="InterPro" id="IPR004152">
    <property type="entry name" value="GAT_dom"/>
</dbReference>
<dbReference type="Gene3D" id="1.20.58.160">
    <property type="match status" value="1"/>
</dbReference>
<dbReference type="Pfam" id="PF03091">
    <property type="entry name" value="CutA1"/>
    <property type="match status" value="1"/>
</dbReference>
<dbReference type="PANTHER" id="PTHR13856:SF137">
    <property type="entry name" value="GH05942P"/>
    <property type="match status" value="1"/>
</dbReference>
<evidence type="ECO:0000313" key="8">
    <source>
        <dbReference type="WBParaSite" id="GPLIN_000117900"/>
    </source>
</evidence>
<evidence type="ECO:0000256" key="4">
    <source>
        <dbReference type="SAM" id="MobiDB-lite"/>
    </source>
</evidence>
<dbReference type="Pfam" id="PF00790">
    <property type="entry name" value="VHS"/>
    <property type="match status" value="1"/>
</dbReference>
<organism evidence="7 8">
    <name type="scientific">Globodera pallida</name>
    <name type="common">Potato cyst nematode worm</name>
    <name type="synonym">Heterodera pallida</name>
    <dbReference type="NCBI Taxonomy" id="36090"/>
    <lineage>
        <taxon>Eukaryota</taxon>
        <taxon>Metazoa</taxon>
        <taxon>Ecdysozoa</taxon>
        <taxon>Nematoda</taxon>
        <taxon>Chromadorea</taxon>
        <taxon>Rhabditida</taxon>
        <taxon>Tylenchina</taxon>
        <taxon>Tylenchomorpha</taxon>
        <taxon>Tylenchoidea</taxon>
        <taxon>Heteroderidae</taxon>
        <taxon>Heteroderinae</taxon>
        <taxon>Globodera</taxon>
    </lineage>
</organism>
<dbReference type="CDD" id="cd14233">
    <property type="entry name" value="GAT_TOM1_like"/>
    <property type="match status" value="1"/>
</dbReference>
<dbReference type="InterPro" id="IPR002014">
    <property type="entry name" value="VHS_dom"/>
</dbReference>
<reference evidence="8" key="2">
    <citation type="submission" date="2016-06" db="UniProtKB">
        <authorList>
            <consortium name="WormBaseParasite"/>
        </authorList>
    </citation>
    <scope>IDENTIFICATION</scope>
</reference>
<keyword evidence="2" id="KW-0813">Transport</keyword>
<dbReference type="CDD" id="cd03565">
    <property type="entry name" value="VHS_Tom1_like"/>
    <property type="match status" value="1"/>
</dbReference>
<dbReference type="Gene3D" id="1.25.40.90">
    <property type="match status" value="1"/>
</dbReference>
<dbReference type="GO" id="GO:0005768">
    <property type="term" value="C:endosome"/>
    <property type="evidence" value="ECO:0007669"/>
    <property type="project" value="TreeGrafter"/>
</dbReference>
<evidence type="ECO:0000259" key="5">
    <source>
        <dbReference type="PROSITE" id="PS50179"/>
    </source>
</evidence>
<accession>A0A183BKP8</accession>
<dbReference type="WBParaSite" id="GPLIN_000117900">
    <property type="protein sequence ID" value="GPLIN_000117900"/>
    <property type="gene ID" value="GPLIN_000117900"/>
</dbReference>
<evidence type="ECO:0000259" key="6">
    <source>
        <dbReference type="PROSITE" id="PS50909"/>
    </source>
</evidence>